<evidence type="ECO:0000256" key="5">
    <source>
        <dbReference type="ARBA" id="ARBA00022692"/>
    </source>
</evidence>
<keyword evidence="3 12" id="KW-0813">Transport</keyword>
<protein>
    <recommendedName>
        <fullName evidence="2 12">Flagellar biosynthetic protein FliP</fullName>
    </recommendedName>
</protein>
<keyword evidence="6 12" id="KW-1005">Bacterial flagellum biogenesis</keyword>
<evidence type="ECO:0000256" key="10">
    <source>
        <dbReference type="ARBA" id="ARBA00023143"/>
    </source>
</evidence>
<name>A0A931LT45_FIMGI</name>
<dbReference type="PANTHER" id="PTHR30587">
    <property type="entry name" value="FLAGELLAR BIOSYNTHETIC PROTEIN FLIP"/>
    <property type="match status" value="1"/>
</dbReference>
<dbReference type="GO" id="GO:0005886">
    <property type="term" value="C:plasma membrane"/>
    <property type="evidence" value="ECO:0007669"/>
    <property type="project" value="UniProtKB-SubCell"/>
</dbReference>
<keyword evidence="13" id="KW-0969">Cilium</keyword>
<comment type="function">
    <text evidence="12">Plays a role in the flagellum-specific transport system.</text>
</comment>
<accession>A0A931LT45</accession>
<evidence type="ECO:0000256" key="2">
    <source>
        <dbReference type="ARBA" id="ARBA00021714"/>
    </source>
</evidence>
<dbReference type="PRINTS" id="PR01302">
    <property type="entry name" value="TYPE3IMPPROT"/>
</dbReference>
<dbReference type="EMBL" id="JACOSL010000040">
    <property type="protein sequence ID" value="MBI1756829.1"/>
    <property type="molecule type" value="Genomic_DNA"/>
</dbReference>
<dbReference type="Proteomes" id="UP000727962">
    <property type="component" value="Unassembled WGS sequence"/>
</dbReference>
<dbReference type="NCBIfam" id="TIGR01103">
    <property type="entry name" value="fliP"/>
    <property type="match status" value="1"/>
</dbReference>
<evidence type="ECO:0000256" key="1">
    <source>
        <dbReference type="ARBA" id="ARBA00006257"/>
    </source>
</evidence>
<keyword evidence="13" id="KW-0282">Flagellum</keyword>
<evidence type="ECO:0000256" key="11">
    <source>
        <dbReference type="ARBA" id="ARBA00023225"/>
    </source>
</evidence>
<keyword evidence="10" id="KW-0975">Bacterial flagellum</keyword>
<dbReference type="NCBIfam" id="NF009438">
    <property type="entry name" value="PRK12797.1"/>
    <property type="match status" value="1"/>
</dbReference>
<comment type="caution">
    <text evidence="13">The sequence shown here is derived from an EMBL/GenBank/DDBJ whole genome shotgun (WGS) entry which is preliminary data.</text>
</comment>
<evidence type="ECO:0000256" key="3">
    <source>
        <dbReference type="ARBA" id="ARBA00022448"/>
    </source>
</evidence>
<dbReference type="PANTHER" id="PTHR30587:SF0">
    <property type="entry name" value="FLAGELLAR BIOSYNTHETIC PROTEIN FLIP"/>
    <property type="match status" value="1"/>
</dbReference>
<feature type="transmembrane region" description="Helical" evidence="12">
    <location>
        <begin position="238"/>
        <end position="258"/>
    </location>
</feature>
<gene>
    <name evidence="12 13" type="primary">fliP</name>
    <name evidence="13" type="ORF">HYR64_06960</name>
</gene>
<keyword evidence="8 12" id="KW-1133">Transmembrane helix</keyword>
<comment type="caution">
    <text evidence="12">Lacks conserved residue(s) required for the propagation of feature annotation.</text>
</comment>
<dbReference type="GO" id="GO:0044781">
    <property type="term" value="P:bacterial-type flagellum organization"/>
    <property type="evidence" value="ECO:0007669"/>
    <property type="project" value="UniProtKB-UniRule"/>
</dbReference>
<feature type="transmembrane region" description="Helical" evidence="12">
    <location>
        <begin position="202"/>
        <end position="226"/>
    </location>
</feature>
<evidence type="ECO:0000313" key="14">
    <source>
        <dbReference type="Proteomes" id="UP000727962"/>
    </source>
</evidence>
<evidence type="ECO:0000256" key="6">
    <source>
        <dbReference type="ARBA" id="ARBA00022795"/>
    </source>
</evidence>
<evidence type="ECO:0000313" key="13">
    <source>
        <dbReference type="EMBL" id="MBI1756829.1"/>
    </source>
</evidence>
<comment type="subcellular location">
    <subcellularLocation>
        <location evidence="12">Cell membrane</location>
        <topology evidence="12">Multi-pass membrane protein</topology>
    </subcellularLocation>
    <subcellularLocation>
        <location evidence="12">Bacterial flagellum basal body</location>
    </subcellularLocation>
</comment>
<evidence type="ECO:0000256" key="12">
    <source>
        <dbReference type="RuleBase" id="RU362069"/>
    </source>
</evidence>
<dbReference type="GO" id="GO:0009306">
    <property type="term" value="P:protein secretion"/>
    <property type="evidence" value="ECO:0007669"/>
    <property type="project" value="UniProtKB-UniRule"/>
</dbReference>
<proteinExistence type="inferred from homology"/>
<keyword evidence="13" id="KW-0966">Cell projection</keyword>
<dbReference type="AlphaFoldDB" id="A0A931LT45"/>
<evidence type="ECO:0000256" key="4">
    <source>
        <dbReference type="ARBA" id="ARBA00022475"/>
    </source>
</evidence>
<evidence type="ECO:0000256" key="7">
    <source>
        <dbReference type="ARBA" id="ARBA00022927"/>
    </source>
</evidence>
<reference evidence="13" key="1">
    <citation type="submission" date="2020-07" db="EMBL/GenBank/DDBJ databases">
        <title>Huge and variable diversity of episymbiotic CPR bacteria and DPANN archaea in groundwater ecosystems.</title>
        <authorList>
            <person name="He C.Y."/>
            <person name="Keren R."/>
            <person name="Whittaker M."/>
            <person name="Farag I.F."/>
            <person name="Doudna J."/>
            <person name="Cate J.H.D."/>
            <person name="Banfield J.F."/>
        </authorList>
    </citation>
    <scope>NUCLEOTIDE SEQUENCE</scope>
    <source>
        <strain evidence="13">NC_groundwater_17_Pr7_B-0.1um_64_12</strain>
    </source>
</reference>
<organism evidence="13 14">
    <name type="scientific">Fimbriimonas ginsengisoli</name>
    <dbReference type="NCBI Taxonomy" id="1005039"/>
    <lineage>
        <taxon>Bacteria</taxon>
        <taxon>Bacillati</taxon>
        <taxon>Armatimonadota</taxon>
        <taxon>Fimbriimonadia</taxon>
        <taxon>Fimbriimonadales</taxon>
        <taxon>Fimbriimonadaceae</taxon>
        <taxon>Fimbriimonas</taxon>
    </lineage>
</organism>
<keyword evidence="11 12" id="KW-1006">Bacterial flagellum protein export</keyword>
<dbReference type="Pfam" id="PF00813">
    <property type="entry name" value="FliP"/>
    <property type="match status" value="1"/>
</dbReference>
<keyword evidence="5 12" id="KW-0812">Transmembrane</keyword>
<dbReference type="PRINTS" id="PR00951">
    <property type="entry name" value="FLGBIOSNFLIP"/>
</dbReference>
<dbReference type="GO" id="GO:0009425">
    <property type="term" value="C:bacterial-type flagellum basal body"/>
    <property type="evidence" value="ECO:0007669"/>
    <property type="project" value="UniProtKB-SubCell"/>
</dbReference>
<evidence type="ECO:0000256" key="9">
    <source>
        <dbReference type="ARBA" id="ARBA00023136"/>
    </source>
</evidence>
<feature type="transmembrane region" description="Helical" evidence="12">
    <location>
        <begin position="60"/>
        <end position="90"/>
    </location>
</feature>
<keyword evidence="7 12" id="KW-0653">Protein transport</keyword>
<dbReference type="InterPro" id="IPR005837">
    <property type="entry name" value="FliP"/>
</dbReference>
<sequence>MSPQARRFWLRLIPVILLAGLGVLALAQSLPTPSVSINLGQAPPGAGQKGPQEVASSLQILALLTVLSLAPALLILTTAFTRIVIIFSFLRNALGTPSIPPNQVLIGLSLFLTFFVMAPTYGRINDEAVKPYMQKQIDLDQAIERGSKPLRAFMLKNTYEQDLVLFVNLRKEQPKTMDDVSLVTLVPAFVISELKTAFVVGFYIFLPFLIIDLVVASGLMSMGMMMLPPTVVSLPAKLLVFVLANGWATLVSAIITGYR</sequence>
<keyword evidence="9 12" id="KW-0472">Membrane</keyword>
<evidence type="ECO:0000256" key="8">
    <source>
        <dbReference type="ARBA" id="ARBA00022989"/>
    </source>
</evidence>
<dbReference type="InterPro" id="IPR005838">
    <property type="entry name" value="T3SS_IM_P"/>
</dbReference>
<comment type="similarity">
    <text evidence="1 12">Belongs to the FliP/MopC/SpaP family.</text>
</comment>
<keyword evidence="4 12" id="KW-1003">Cell membrane</keyword>